<dbReference type="OrthoDB" id="2665969at2"/>
<reference evidence="1 2" key="1">
    <citation type="submission" date="2018-09" db="EMBL/GenBank/DDBJ databases">
        <authorList>
            <person name="Postec A."/>
        </authorList>
    </citation>
    <scope>NUCLEOTIDE SEQUENCE [LARGE SCALE GENOMIC DNA]</scope>
    <source>
        <strain evidence="1">70B-A</strain>
    </source>
</reference>
<sequence>MLLYISSNENIGIFDFLADEQGMIIKKFNGSFQLKQFVIHDMRSLTHYAFLAIDLTALRDIEDEIIEAIMAFKSMYTSRVIFYVDKVEGNEQLIGQLMEQGIYNIVVSDHVEIQKEKIRKATGSLGMSKRDTLNLLNQEDSSLNNFRPDYRFLQKEVKVALTGVMSRVGTTTMAFNLCHFLSGLGAKACYVEANGSHHLAKIIEGAQNTITKGDTTIHNGICFMDLYGESDEEFDFIIYDMGVVESKVVGAIKNKCDVGILCGTAKPYEQDAYIKVNQLFDGIQVYRIFSFVHEAEHRKVTEEYGEGYFSDYTPSLFDSEKNSDMWMQILNIFIVRNTGIGRIYE</sequence>
<dbReference type="RefSeq" id="WP_125136616.1">
    <property type="nucleotide sequence ID" value="NZ_LR130778.1"/>
</dbReference>
<evidence type="ECO:0000313" key="2">
    <source>
        <dbReference type="Proteomes" id="UP000279029"/>
    </source>
</evidence>
<dbReference type="Proteomes" id="UP000279029">
    <property type="component" value="Chromosome"/>
</dbReference>
<keyword evidence="2" id="KW-1185">Reference proteome</keyword>
<protein>
    <submittedName>
        <fullName evidence="1">Uncharacterized protein</fullName>
    </submittedName>
</protein>
<accession>A0A3P7NWH6</accession>
<gene>
    <name evidence="1" type="ORF">PATL70BA_1392</name>
</gene>
<dbReference type="InterPro" id="IPR027417">
    <property type="entry name" value="P-loop_NTPase"/>
</dbReference>
<dbReference type="EMBL" id="LR130778">
    <property type="protein sequence ID" value="VDN47275.1"/>
    <property type="molecule type" value="Genomic_DNA"/>
</dbReference>
<dbReference type="AlphaFoldDB" id="A0A3P7NWH6"/>
<evidence type="ECO:0000313" key="1">
    <source>
        <dbReference type="EMBL" id="VDN47275.1"/>
    </source>
</evidence>
<dbReference type="KEGG" id="cbar:PATL70BA_1392"/>
<dbReference type="SUPFAM" id="SSF52540">
    <property type="entry name" value="P-loop containing nucleoside triphosphate hydrolases"/>
    <property type="match status" value="1"/>
</dbReference>
<organism evidence="1 2">
    <name type="scientific">Petrocella atlantisensis</name>
    <dbReference type="NCBI Taxonomy" id="2173034"/>
    <lineage>
        <taxon>Bacteria</taxon>
        <taxon>Bacillati</taxon>
        <taxon>Bacillota</taxon>
        <taxon>Clostridia</taxon>
        <taxon>Lachnospirales</taxon>
        <taxon>Vallitaleaceae</taxon>
        <taxon>Petrocella</taxon>
    </lineage>
</organism>
<name>A0A3P7NWH6_9FIRM</name>
<proteinExistence type="predicted"/>